<dbReference type="OrthoDB" id="8114061at2"/>
<sequence length="160" mass="17430">MMRAIEGHHANAEAAMKAAFATAILPLLATPAFAGTAVEAIRPFYDHVGLELDPAERGRFVDPAKAVLDARDQLEKSEQGDCLDTNMPLDSTAYDKAELDRSLKIIGSETGDTAIVVAAFTAAGEPHRMQWKLKKVDGEWKVADLLSVTNEWALSQYQCQ</sequence>
<gene>
    <name evidence="1" type="ORF">NCTC10684_03866</name>
</gene>
<dbReference type="EMBL" id="UFSM01000001">
    <property type="protein sequence ID" value="SUU90608.1"/>
    <property type="molecule type" value="Genomic_DNA"/>
</dbReference>
<evidence type="ECO:0008006" key="3">
    <source>
        <dbReference type="Google" id="ProtNLM"/>
    </source>
</evidence>
<name>A0A380WP47_AMIAI</name>
<evidence type="ECO:0000313" key="2">
    <source>
        <dbReference type="Proteomes" id="UP000254701"/>
    </source>
</evidence>
<dbReference type="RefSeq" id="WP_115732575.1">
    <property type="nucleotide sequence ID" value="NZ_BAAAVY010000034.1"/>
</dbReference>
<reference evidence="1 2" key="1">
    <citation type="submission" date="2018-06" db="EMBL/GenBank/DDBJ databases">
        <authorList>
            <consortium name="Pathogen Informatics"/>
            <person name="Doyle S."/>
        </authorList>
    </citation>
    <scope>NUCLEOTIDE SEQUENCE [LARGE SCALE GENOMIC DNA]</scope>
    <source>
        <strain evidence="1 2">NCTC10684</strain>
    </source>
</reference>
<organism evidence="1 2">
    <name type="scientific">Aminobacter aminovorans</name>
    <name type="common">Chelatobacter heintzii</name>
    <dbReference type="NCBI Taxonomy" id="83263"/>
    <lineage>
        <taxon>Bacteria</taxon>
        <taxon>Pseudomonadati</taxon>
        <taxon>Pseudomonadota</taxon>
        <taxon>Alphaproteobacteria</taxon>
        <taxon>Hyphomicrobiales</taxon>
        <taxon>Phyllobacteriaceae</taxon>
        <taxon>Aminobacter</taxon>
    </lineage>
</organism>
<protein>
    <recommendedName>
        <fullName evidence="3">DUF3828 domain-containing protein</fullName>
    </recommendedName>
</protein>
<evidence type="ECO:0000313" key="1">
    <source>
        <dbReference type="EMBL" id="SUU90608.1"/>
    </source>
</evidence>
<dbReference type="Proteomes" id="UP000254701">
    <property type="component" value="Unassembled WGS sequence"/>
</dbReference>
<dbReference type="AlphaFoldDB" id="A0A380WP47"/>
<accession>A0A380WP47</accession>
<proteinExistence type="predicted"/>